<evidence type="ECO:0000313" key="2">
    <source>
        <dbReference type="EMBL" id="OSD07136.1"/>
    </source>
</evidence>
<keyword evidence="3" id="KW-1185">Reference proteome</keyword>
<evidence type="ECO:0000313" key="3">
    <source>
        <dbReference type="Proteomes" id="UP000193067"/>
    </source>
</evidence>
<dbReference type="SUPFAM" id="SSF53335">
    <property type="entry name" value="S-adenosyl-L-methionine-dependent methyltransferases"/>
    <property type="match status" value="1"/>
</dbReference>
<protein>
    <submittedName>
        <fullName evidence="2">Uncharacterized protein</fullName>
    </submittedName>
</protein>
<organism evidence="2 3">
    <name type="scientific">Trametes coccinea (strain BRFM310)</name>
    <name type="common">Pycnoporus coccineus</name>
    <dbReference type="NCBI Taxonomy" id="1353009"/>
    <lineage>
        <taxon>Eukaryota</taxon>
        <taxon>Fungi</taxon>
        <taxon>Dikarya</taxon>
        <taxon>Basidiomycota</taxon>
        <taxon>Agaricomycotina</taxon>
        <taxon>Agaricomycetes</taxon>
        <taxon>Polyporales</taxon>
        <taxon>Polyporaceae</taxon>
        <taxon>Trametes</taxon>
    </lineage>
</organism>
<dbReference type="AlphaFoldDB" id="A0A1Y2J166"/>
<dbReference type="OrthoDB" id="66144at2759"/>
<accession>A0A1Y2J166</accession>
<evidence type="ECO:0000256" key="1">
    <source>
        <dbReference type="SAM" id="MobiDB-lite"/>
    </source>
</evidence>
<sequence length="294" mass="33203">MSRGNREAATGILKGSMRDNYTEHGVDEYYKKVGATYRNPHFPGVKNCLFLWLNRWWRMRQPHIEEKKFYVLDMACGAGEATIAVMEWWTAGRDAHKTRERGQDSDSDADKRARPNSTAKARLPPPIAPDMPVPCILAADPYTAQAFHTRTGLYCHPLSFRDIAEGKLPEVASKPVGAPKSNNPSQSSSPESSLRGHSDSLSSKNDGPVIEMVICSFALHLVEKPSELFALLWELSTKARWLVILAPHKRPEIKEGWGWCKWDVDTWSECKMADPVGELLEDRVHCRVYRSLNV</sequence>
<proteinExistence type="predicted"/>
<feature type="region of interest" description="Disordered" evidence="1">
    <location>
        <begin position="172"/>
        <end position="203"/>
    </location>
</feature>
<feature type="compositionally biased region" description="Basic and acidic residues" evidence="1">
    <location>
        <begin position="95"/>
        <end position="113"/>
    </location>
</feature>
<dbReference type="InterPro" id="IPR029063">
    <property type="entry name" value="SAM-dependent_MTases_sf"/>
</dbReference>
<dbReference type="EMBL" id="KZ084088">
    <property type="protein sequence ID" value="OSD07136.1"/>
    <property type="molecule type" value="Genomic_DNA"/>
</dbReference>
<feature type="compositionally biased region" description="Low complexity" evidence="1">
    <location>
        <begin position="181"/>
        <end position="203"/>
    </location>
</feature>
<dbReference type="Proteomes" id="UP000193067">
    <property type="component" value="Unassembled WGS sequence"/>
</dbReference>
<reference evidence="2 3" key="1">
    <citation type="journal article" date="2015" name="Biotechnol. Biofuels">
        <title>Enhanced degradation of softwood versus hardwood by the white-rot fungus Pycnoporus coccineus.</title>
        <authorList>
            <person name="Couturier M."/>
            <person name="Navarro D."/>
            <person name="Chevret D."/>
            <person name="Henrissat B."/>
            <person name="Piumi F."/>
            <person name="Ruiz-Duenas F.J."/>
            <person name="Martinez A.T."/>
            <person name="Grigoriev I.V."/>
            <person name="Riley R."/>
            <person name="Lipzen A."/>
            <person name="Berrin J.G."/>
            <person name="Master E.R."/>
            <person name="Rosso M.N."/>
        </authorList>
    </citation>
    <scope>NUCLEOTIDE SEQUENCE [LARGE SCALE GENOMIC DNA]</scope>
    <source>
        <strain evidence="2 3">BRFM310</strain>
    </source>
</reference>
<feature type="region of interest" description="Disordered" evidence="1">
    <location>
        <begin position="95"/>
        <end position="127"/>
    </location>
</feature>
<gene>
    <name evidence="2" type="ORF">PYCCODRAFT_1430387</name>
</gene>
<name>A0A1Y2J166_TRAC3</name>